<dbReference type="EnsemblPlants" id="EMT23816">
    <property type="protein sequence ID" value="EMT23816"/>
    <property type="gene ID" value="F775_42703"/>
</dbReference>
<organism evidence="2">
    <name type="scientific">Aegilops tauschii</name>
    <name type="common">Tausch's goatgrass</name>
    <name type="synonym">Aegilops squarrosa</name>
    <dbReference type="NCBI Taxonomy" id="37682"/>
    <lineage>
        <taxon>Eukaryota</taxon>
        <taxon>Viridiplantae</taxon>
        <taxon>Streptophyta</taxon>
        <taxon>Embryophyta</taxon>
        <taxon>Tracheophyta</taxon>
        <taxon>Spermatophyta</taxon>
        <taxon>Magnoliopsida</taxon>
        <taxon>Liliopsida</taxon>
        <taxon>Poales</taxon>
        <taxon>Poaceae</taxon>
        <taxon>BOP clade</taxon>
        <taxon>Pooideae</taxon>
        <taxon>Triticodae</taxon>
        <taxon>Triticeae</taxon>
        <taxon>Triticinae</taxon>
        <taxon>Aegilops</taxon>
    </lineage>
</organism>
<feature type="region of interest" description="Disordered" evidence="1">
    <location>
        <begin position="1"/>
        <end position="71"/>
    </location>
</feature>
<evidence type="ECO:0000256" key="1">
    <source>
        <dbReference type="SAM" id="MobiDB-lite"/>
    </source>
</evidence>
<name>M8CKC0_AEGTA</name>
<proteinExistence type="predicted"/>
<protein>
    <submittedName>
        <fullName evidence="2">Uncharacterized protein</fullName>
    </submittedName>
</protein>
<evidence type="ECO:0000313" key="2">
    <source>
        <dbReference type="EnsemblPlants" id="EMT23816"/>
    </source>
</evidence>
<accession>M8CKC0</accession>
<sequence>MARRTATAAEVPLHSAAESTVPGTDFTPPPEGVPAGFASAGPVAGAAAAASVGVPDDDGAAAPPAGAEPEVPVTAAHTRTHQQKWVVMV</sequence>
<dbReference type="AlphaFoldDB" id="M8CKC0"/>
<feature type="compositionally biased region" description="Low complexity" evidence="1">
    <location>
        <begin position="33"/>
        <end position="71"/>
    </location>
</feature>
<reference evidence="2" key="1">
    <citation type="submission" date="2015-06" db="UniProtKB">
        <authorList>
            <consortium name="EnsemblPlants"/>
        </authorList>
    </citation>
    <scope>IDENTIFICATION</scope>
</reference>